<dbReference type="OrthoDB" id="285962at204455"/>
<dbReference type="InterPro" id="IPR013424">
    <property type="entry name" value="Ice-binding_C"/>
</dbReference>
<dbReference type="InterPro" id="IPR022472">
    <property type="entry name" value="VPLPA-CTERM"/>
</dbReference>
<evidence type="ECO:0000313" key="5">
    <source>
        <dbReference type="Proteomes" id="UP000199630"/>
    </source>
</evidence>
<sequence length="187" mass="18788">MKALFISAAILASATAANAATLDFSGIQGFSTGSAYVPGGATITHESGGGILAGPGVAGHTDGFCFLTSSYICEAGGTMAFDTAVTNLTFDIDGAAPTYDSVEIFAYLSGGLVSSFLYDSGDQGVTDFSSYVLDTLVFVDSSTAAGVGYSTFSFDIADIPAVPLPASALLLLGAVGSMGALRRKRKG</sequence>
<feature type="domain" description="Ice-binding protein C-terminal" evidence="3">
    <location>
        <begin position="161"/>
        <end position="185"/>
    </location>
</feature>
<gene>
    <name evidence="4" type="ORF">SAMN04487991_0044</name>
</gene>
<keyword evidence="2" id="KW-0732">Signal</keyword>
<evidence type="ECO:0000313" key="4">
    <source>
        <dbReference type="EMBL" id="SFI48359.1"/>
    </source>
</evidence>
<feature type="signal peptide" evidence="2">
    <location>
        <begin position="1"/>
        <end position="19"/>
    </location>
</feature>
<keyword evidence="1" id="KW-1133">Transmembrane helix</keyword>
<evidence type="ECO:0000256" key="2">
    <source>
        <dbReference type="SAM" id="SignalP"/>
    </source>
</evidence>
<evidence type="ECO:0000256" key="1">
    <source>
        <dbReference type="SAM" id="Phobius"/>
    </source>
</evidence>
<name>A0A1I3IKG2_9RHOB</name>
<protein>
    <submittedName>
        <fullName evidence="4">VPLPA-CTERM protein sorting domain-containing protein</fullName>
    </submittedName>
</protein>
<feature type="chain" id="PRO_5011458747" evidence="2">
    <location>
        <begin position="20"/>
        <end position="187"/>
    </location>
</feature>
<keyword evidence="1" id="KW-0472">Membrane</keyword>
<proteinExistence type="predicted"/>
<dbReference type="Pfam" id="PF07589">
    <property type="entry name" value="PEP-CTERM"/>
    <property type="match status" value="1"/>
</dbReference>
<organism evidence="4 5">
    <name type="scientific">Celeribacter neptunius</name>
    <dbReference type="NCBI Taxonomy" id="588602"/>
    <lineage>
        <taxon>Bacteria</taxon>
        <taxon>Pseudomonadati</taxon>
        <taxon>Pseudomonadota</taxon>
        <taxon>Alphaproteobacteria</taxon>
        <taxon>Rhodobacterales</taxon>
        <taxon>Roseobacteraceae</taxon>
        <taxon>Celeribacter</taxon>
    </lineage>
</organism>
<dbReference type="STRING" id="588602.SAMN04487991_0044"/>
<feature type="transmembrane region" description="Helical" evidence="1">
    <location>
        <begin position="162"/>
        <end position="181"/>
    </location>
</feature>
<dbReference type="RefSeq" id="WP_090055429.1">
    <property type="nucleotide sequence ID" value="NZ_FORH01000001.1"/>
</dbReference>
<keyword evidence="1" id="KW-0812">Transmembrane</keyword>
<accession>A0A1I3IKG2</accession>
<keyword evidence="5" id="KW-1185">Reference proteome</keyword>
<dbReference type="EMBL" id="FORH01000001">
    <property type="protein sequence ID" value="SFI48359.1"/>
    <property type="molecule type" value="Genomic_DNA"/>
</dbReference>
<dbReference type="NCBIfam" id="TIGR03370">
    <property type="entry name" value="VPLPA-CTERM"/>
    <property type="match status" value="1"/>
</dbReference>
<dbReference type="AlphaFoldDB" id="A0A1I3IKG2"/>
<dbReference type="Proteomes" id="UP000199630">
    <property type="component" value="Unassembled WGS sequence"/>
</dbReference>
<evidence type="ECO:0000259" key="3">
    <source>
        <dbReference type="Pfam" id="PF07589"/>
    </source>
</evidence>
<reference evidence="5" key="1">
    <citation type="submission" date="2016-10" db="EMBL/GenBank/DDBJ databases">
        <authorList>
            <person name="Varghese N."/>
            <person name="Submissions S."/>
        </authorList>
    </citation>
    <scope>NUCLEOTIDE SEQUENCE [LARGE SCALE GENOMIC DNA]</scope>
    <source>
        <strain evidence="5">DSM 26471</strain>
    </source>
</reference>